<evidence type="ECO:0008006" key="4">
    <source>
        <dbReference type="Google" id="ProtNLM"/>
    </source>
</evidence>
<dbReference type="AlphaFoldDB" id="A0A2W2D5C9"/>
<dbReference type="InterPro" id="IPR001387">
    <property type="entry name" value="Cro/C1-type_HTH"/>
</dbReference>
<evidence type="ECO:0000256" key="1">
    <source>
        <dbReference type="SAM" id="MobiDB-lite"/>
    </source>
</evidence>
<keyword evidence="3" id="KW-1185">Reference proteome</keyword>
<dbReference type="Proteomes" id="UP000248924">
    <property type="component" value="Unassembled WGS sequence"/>
</dbReference>
<dbReference type="Gene3D" id="1.10.260.40">
    <property type="entry name" value="lambda repressor-like DNA-binding domains"/>
    <property type="match status" value="1"/>
</dbReference>
<dbReference type="EMBL" id="POTY01000329">
    <property type="protein sequence ID" value="PZG07262.1"/>
    <property type="molecule type" value="Genomic_DNA"/>
</dbReference>
<sequence>MPPSPPDPPPFGPLLTRLRLARGWSQSRLAAELCAAAGVPTLSRHEISRWERQVRMPGRFWRRWLAKVLTTPAVLPVEAASGSHDQPADAAHGSHDQLADAARGSRDQRAGHCRTRPGSTAGSRPAARPPRPSRQPGGGRPRQRGTR</sequence>
<dbReference type="InterPro" id="IPR010982">
    <property type="entry name" value="Lambda_DNA-bd_dom_sf"/>
</dbReference>
<name>A0A2W2D5C9_9ACTN</name>
<dbReference type="OrthoDB" id="3213425at2"/>
<dbReference type="GO" id="GO:0003677">
    <property type="term" value="F:DNA binding"/>
    <property type="evidence" value="ECO:0007669"/>
    <property type="project" value="InterPro"/>
</dbReference>
<evidence type="ECO:0000313" key="3">
    <source>
        <dbReference type="Proteomes" id="UP000248924"/>
    </source>
</evidence>
<organism evidence="2 3">
    <name type="scientific">Micromonospora craterilacus</name>
    <dbReference type="NCBI Taxonomy" id="1655439"/>
    <lineage>
        <taxon>Bacteria</taxon>
        <taxon>Bacillati</taxon>
        <taxon>Actinomycetota</taxon>
        <taxon>Actinomycetes</taxon>
        <taxon>Micromonosporales</taxon>
        <taxon>Micromonosporaceae</taxon>
        <taxon>Micromonospora</taxon>
    </lineage>
</organism>
<gene>
    <name evidence="2" type="ORF">C1I95_31285</name>
</gene>
<feature type="region of interest" description="Disordered" evidence="1">
    <location>
        <begin position="79"/>
        <end position="147"/>
    </location>
</feature>
<reference evidence="2 3" key="1">
    <citation type="submission" date="2018-01" db="EMBL/GenBank/DDBJ databases">
        <title>Draft genome sequence of Jishengella sp. NA12.</title>
        <authorList>
            <person name="Sahin N."/>
            <person name="Ay H."/>
            <person name="Saygin H."/>
        </authorList>
    </citation>
    <scope>NUCLEOTIDE SEQUENCE [LARGE SCALE GENOMIC DNA]</scope>
    <source>
        <strain evidence="2 3">NA12</strain>
    </source>
</reference>
<evidence type="ECO:0000313" key="2">
    <source>
        <dbReference type="EMBL" id="PZG07262.1"/>
    </source>
</evidence>
<feature type="compositionally biased region" description="Basic and acidic residues" evidence="1">
    <location>
        <begin position="92"/>
        <end position="110"/>
    </location>
</feature>
<dbReference type="CDD" id="cd00093">
    <property type="entry name" value="HTH_XRE"/>
    <property type="match status" value="1"/>
</dbReference>
<comment type="caution">
    <text evidence="2">The sequence shown here is derived from an EMBL/GenBank/DDBJ whole genome shotgun (WGS) entry which is preliminary data.</text>
</comment>
<protein>
    <recommendedName>
        <fullName evidence="4">HTH cro/C1-type domain-containing protein</fullName>
    </recommendedName>
</protein>
<accession>A0A2W2D5C9</accession>
<proteinExistence type="predicted"/>
<dbReference type="SUPFAM" id="SSF47413">
    <property type="entry name" value="lambda repressor-like DNA-binding domains"/>
    <property type="match status" value="1"/>
</dbReference>